<evidence type="ECO:0000259" key="3">
    <source>
        <dbReference type="Pfam" id="PF20684"/>
    </source>
</evidence>
<dbReference type="VEuPathDB" id="FungiDB:A1O9_03382"/>
<feature type="transmembrane region" description="Helical" evidence="2">
    <location>
        <begin position="27"/>
        <end position="50"/>
    </location>
</feature>
<dbReference type="Pfam" id="PF20684">
    <property type="entry name" value="Fung_rhodopsin"/>
    <property type="match status" value="1"/>
</dbReference>
<dbReference type="Proteomes" id="UP000027920">
    <property type="component" value="Unassembled WGS sequence"/>
</dbReference>
<dbReference type="HOGENOM" id="CLU_036632_1_3_1"/>
<evidence type="ECO:0000313" key="5">
    <source>
        <dbReference type="Proteomes" id="UP000027920"/>
    </source>
</evidence>
<feature type="transmembrane region" description="Helical" evidence="2">
    <location>
        <begin position="62"/>
        <end position="87"/>
    </location>
</feature>
<evidence type="ECO:0000256" key="1">
    <source>
        <dbReference type="SAM" id="MobiDB-lite"/>
    </source>
</evidence>
<dbReference type="RefSeq" id="XP_013264402.1">
    <property type="nucleotide sequence ID" value="XM_013408948.1"/>
</dbReference>
<dbReference type="PANTHER" id="PTHR39614">
    <property type="entry name" value="INTEGRAL MEMBRANE PROTEIN"/>
    <property type="match status" value="1"/>
</dbReference>
<keyword evidence="2" id="KW-0812">Transmembrane</keyword>
<keyword evidence="2" id="KW-1133">Transmembrane helix</keyword>
<evidence type="ECO:0000256" key="2">
    <source>
        <dbReference type="SAM" id="Phobius"/>
    </source>
</evidence>
<reference evidence="4 5" key="1">
    <citation type="submission" date="2013-03" db="EMBL/GenBank/DDBJ databases">
        <title>The Genome Sequence of Exophiala aquamarina CBS 119918.</title>
        <authorList>
            <consortium name="The Broad Institute Genomics Platform"/>
            <person name="Cuomo C."/>
            <person name="de Hoog S."/>
            <person name="Gorbushina A."/>
            <person name="Walker B."/>
            <person name="Young S.K."/>
            <person name="Zeng Q."/>
            <person name="Gargeya S."/>
            <person name="Fitzgerald M."/>
            <person name="Haas B."/>
            <person name="Abouelleil A."/>
            <person name="Allen A.W."/>
            <person name="Alvarado L."/>
            <person name="Arachchi H.M."/>
            <person name="Berlin A.M."/>
            <person name="Chapman S.B."/>
            <person name="Gainer-Dewar J."/>
            <person name="Goldberg J."/>
            <person name="Griggs A."/>
            <person name="Gujja S."/>
            <person name="Hansen M."/>
            <person name="Howarth C."/>
            <person name="Imamovic A."/>
            <person name="Ireland A."/>
            <person name="Larimer J."/>
            <person name="McCowan C."/>
            <person name="Murphy C."/>
            <person name="Pearson M."/>
            <person name="Poon T.W."/>
            <person name="Priest M."/>
            <person name="Roberts A."/>
            <person name="Saif S."/>
            <person name="Shea T."/>
            <person name="Sisk P."/>
            <person name="Sykes S."/>
            <person name="Wortman J."/>
            <person name="Nusbaum C."/>
            <person name="Birren B."/>
        </authorList>
    </citation>
    <scope>NUCLEOTIDE SEQUENCE [LARGE SCALE GENOMIC DNA]</scope>
    <source>
        <strain evidence="4 5">CBS 119918</strain>
    </source>
</reference>
<dbReference type="OrthoDB" id="3918601at2759"/>
<dbReference type="GeneID" id="25278318"/>
<comment type="caution">
    <text evidence="4">The sequence shown here is derived from an EMBL/GenBank/DDBJ whole genome shotgun (WGS) entry which is preliminary data.</text>
</comment>
<evidence type="ECO:0000313" key="4">
    <source>
        <dbReference type="EMBL" id="KEF61812.1"/>
    </source>
</evidence>
<dbReference type="AlphaFoldDB" id="A0A072PQ29"/>
<keyword evidence="5" id="KW-1185">Reference proteome</keyword>
<feature type="region of interest" description="Disordered" evidence="1">
    <location>
        <begin position="329"/>
        <end position="411"/>
    </location>
</feature>
<feature type="transmembrane region" description="Helical" evidence="2">
    <location>
        <begin position="191"/>
        <end position="209"/>
    </location>
</feature>
<gene>
    <name evidence="4" type="ORF">A1O9_03382</name>
</gene>
<feature type="compositionally biased region" description="Basic and acidic residues" evidence="1">
    <location>
        <begin position="390"/>
        <end position="411"/>
    </location>
</feature>
<feature type="compositionally biased region" description="Polar residues" evidence="1">
    <location>
        <begin position="362"/>
        <end position="389"/>
    </location>
</feature>
<sequence>MSSQTGLIVPAGHSPPFATITPDDHTAWILIATALGLACYLFFGGIRVLVRATISHGFDLDDYVLCGATVLAIIQSSLVLGACSKGLGKSVDLVSPGAQESVQKLYYTSNLFFIMVIGLAKISVICFLSRISRMRQHRLVFNIAMGLVGAWTFGSLLAMALQCNLQNPWIIVGQDCAGTSRRWQVIDLLDIISEVGIVGLVVFLVYTLQTSISSKLTVVAIFSFRLFIIIFIAYRLHTFDQDGYTTNPFLLEAPFIAWAQSQICYSLISATIPTFQNFLKNLNTGFGGIGSAGGYGYGYGYGSDSANRTRGQQESNMSFQMSKLRSANKSVGLEEPDADDEDPGRHLGHNQSKSSDAIHGVTNGTTMGPWSNANNKDAVNNGETTSIASDESRRMMIRKEIQWSVRTEPRA</sequence>
<dbReference type="EMBL" id="AMGV01000002">
    <property type="protein sequence ID" value="KEF61812.1"/>
    <property type="molecule type" value="Genomic_DNA"/>
</dbReference>
<keyword evidence="2" id="KW-0472">Membrane</keyword>
<protein>
    <recommendedName>
        <fullName evidence="3">Rhodopsin domain-containing protein</fullName>
    </recommendedName>
</protein>
<accession>A0A072PQ29</accession>
<proteinExistence type="predicted"/>
<dbReference type="InterPro" id="IPR049326">
    <property type="entry name" value="Rhodopsin_dom_fungi"/>
</dbReference>
<organism evidence="4 5">
    <name type="scientific">Exophiala aquamarina CBS 119918</name>
    <dbReference type="NCBI Taxonomy" id="1182545"/>
    <lineage>
        <taxon>Eukaryota</taxon>
        <taxon>Fungi</taxon>
        <taxon>Dikarya</taxon>
        <taxon>Ascomycota</taxon>
        <taxon>Pezizomycotina</taxon>
        <taxon>Eurotiomycetes</taxon>
        <taxon>Chaetothyriomycetidae</taxon>
        <taxon>Chaetothyriales</taxon>
        <taxon>Herpotrichiellaceae</taxon>
        <taxon>Exophiala</taxon>
    </lineage>
</organism>
<feature type="domain" description="Rhodopsin" evidence="3">
    <location>
        <begin position="46"/>
        <end position="280"/>
    </location>
</feature>
<feature type="transmembrane region" description="Helical" evidence="2">
    <location>
        <begin position="107"/>
        <end position="128"/>
    </location>
</feature>
<feature type="transmembrane region" description="Helical" evidence="2">
    <location>
        <begin position="216"/>
        <end position="236"/>
    </location>
</feature>
<feature type="transmembrane region" description="Helical" evidence="2">
    <location>
        <begin position="140"/>
        <end position="161"/>
    </location>
</feature>
<name>A0A072PQ29_9EURO</name>
<dbReference type="PANTHER" id="PTHR39614:SF2">
    <property type="entry name" value="INTEGRAL MEMBRANE PROTEIN"/>
    <property type="match status" value="1"/>
</dbReference>